<dbReference type="SMART" id="SM00784">
    <property type="entry name" value="SPT2"/>
    <property type="match status" value="1"/>
</dbReference>
<reference evidence="6" key="2">
    <citation type="submission" date="2025-09" db="UniProtKB">
        <authorList>
            <consortium name="Ensembl"/>
        </authorList>
    </citation>
    <scope>IDENTIFICATION</scope>
</reference>
<proteinExistence type="inferred from homology"/>
<dbReference type="GeneTree" id="ENSGT00940000164956"/>
<dbReference type="STRING" id="1676925.ENSPKIP00000013300"/>
<evidence type="ECO:0000256" key="2">
    <source>
        <dbReference type="ARBA" id="ARBA00013786"/>
    </source>
</evidence>
<feature type="compositionally biased region" description="Basic and acidic residues" evidence="4">
    <location>
        <begin position="252"/>
        <end position="272"/>
    </location>
</feature>
<evidence type="ECO:0000259" key="5">
    <source>
        <dbReference type="Pfam" id="PF22878"/>
    </source>
</evidence>
<feature type="compositionally biased region" description="Basic and acidic residues" evidence="4">
    <location>
        <begin position="62"/>
        <end position="102"/>
    </location>
</feature>
<feature type="compositionally biased region" description="Basic and acidic residues" evidence="4">
    <location>
        <begin position="193"/>
        <end position="242"/>
    </location>
</feature>
<dbReference type="InterPro" id="IPR054552">
    <property type="entry name" value="SPT2_N"/>
</dbReference>
<dbReference type="PANTHER" id="PTHR22691:SF8">
    <property type="entry name" value="PROTEIN SPT2 HOMOLOG"/>
    <property type="match status" value="1"/>
</dbReference>
<protein>
    <recommendedName>
        <fullName evidence="2">Protein SPT2 homolog</fullName>
    </recommendedName>
</protein>
<dbReference type="GO" id="GO:0005730">
    <property type="term" value="C:nucleolus"/>
    <property type="evidence" value="ECO:0007669"/>
    <property type="project" value="TreeGrafter"/>
</dbReference>
<organism evidence="6 7">
    <name type="scientific">Paramormyrops kingsleyae</name>
    <dbReference type="NCBI Taxonomy" id="1676925"/>
    <lineage>
        <taxon>Eukaryota</taxon>
        <taxon>Metazoa</taxon>
        <taxon>Chordata</taxon>
        <taxon>Craniata</taxon>
        <taxon>Vertebrata</taxon>
        <taxon>Euteleostomi</taxon>
        <taxon>Actinopterygii</taxon>
        <taxon>Neopterygii</taxon>
        <taxon>Teleostei</taxon>
        <taxon>Osteoglossocephala</taxon>
        <taxon>Osteoglossomorpha</taxon>
        <taxon>Osteoglossiformes</taxon>
        <taxon>Mormyridae</taxon>
        <taxon>Paramormyrops</taxon>
    </lineage>
</organism>
<sequence>MKLNRSELEASIYWSSAAPNITALRTKLLKRYSLQAGPAKKHPKVKGVESAAVQAFLKKKEMEQKKKEMQSKKQKDELLAKRVELKSDRKARAMASRTKDNFRGYNGIPVVDQPKKRHPKGHPVQQSKEDFVDDEDNYEYSQTDSEPELEPQPQPQLRNDKSLAKSSGRPSGPGRPVPPPMNFEDLLKLAQKKQFEPVELKPKKKSEERLRTAEELRELELERKAKRQDRGREAKPEREHKPQGNPSTSKKCLQEKDARNGKSHRSSSEKLPHRGSGKKPTAAASGERPHGIAKPSQGDKHVSSTSSALNSKITAKASSQAPNRPQGPRPFPGQKPVSSSDLMQKRGNPPVPPGKTSGSGTWPGVTSSPAPTRTPAMGQTRPGAGGSVRPSPGSEHTRSSVVSGISKQVRPSQGNSGKMTSATSARSGTGEPIQSARFSDNGQMRSGAGGPPRSGIQPQARPGGSSQVRPSNGGICPPANGPGRPWSGAAGPANNMGSGPGRPKCTVVAETISSKNVAPRPGMPSRLPPGHRPVMRPPGTMLPPITSSYKRKYEEEDYDPEMDDFIDDGGVEQDEISKHIREIFGYDRNKYQEESDYALRFMESSWKEQQKEEARSLRMGIKEDEEDIMLEEEERKRKLAAVKAKRKKM</sequence>
<evidence type="ECO:0000313" key="7">
    <source>
        <dbReference type="Proteomes" id="UP000261540"/>
    </source>
</evidence>
<dbReference type="Proteomes" id="UP000261540">
    <property type="component" value="Unplaced"/>
</dbReference>
<evidence type="ECO:0000256" key="3">
    <source>
        <dbReference type="ARBA" id="ARBA00023054"/>
    </source>
</evidence>
<feature type="domain" description="SPT2 homolog N-terminal" evidence="5">
    <location>
        <begin position="28"/>
        <end position="99"/>
    </location>
</feature>
<dbReference type="AlphaFoldDB" id="A0A3B3R5V6"/>
<dbReference type="InterPro" id="IPR013256">
    <property type="entry name" value="Chromatin_SPT2"/>
</dbReference>
<feature type="region of interest" description="Disordered" evidence="4">
    <location>
        <begin position="62"/>
        <end position="548"/>
    </location>
</feature>
<dbReference type="GO" id="GO:0003677">
    <property type="term" value="F:DNA binding"/>
    <property type="evidence" value="ECO:0007669"/>
    <property type="project" value="TreeGrafter"/>
</dbReference>
<feature type="compositionally biased region" description="Polar residues" evidence="4">
    <location>
        <begin position="303"/>
        <end position="323"/>
    </location>
</feature>
<evidence type="ECO:0000256" key="4">
    <source>
        <dbReference type="SAM" id="MobiDB-lite"/>
    </source>
</evidence>
<dbReference type="PANTHER" id="PTHR22691">
    <property type="entry name" value="YEAST SPT2-RELATED"/>
    <property type="match status" value="1"/>
</dbReference>
<name>A0A3B3R5V6_9TELE</name>
<dbReference type="GO" id="GO:0006360">
    <property type="term" value="P:transcription by RNA polymerase I"/>
    <property type="evidence" value="ECO:0007669"/>
    <property type="project" value="TreeGrafter"/>
</dbReference>
<evidence type="ECO:0000256" key="1">
    <source>
        <dbReference type="ARBA" id="ARBA00006461"/>
    </source>
</evidence>
<dbReference type="Pfam" id="PF22878">
    <property type="entry name" value="SPT2_N"/>
    <property type="match status" value="1"/>
</dbReference>
<comment type="similarity">
    <text evidence="1">Belongs to the SPT2 family.</text>
</comment>
<feature type="compositionally biased region" description="Polar residues" evidence="4">
    <location>
        <begin position="399"/>
        <end position="427"/>
    </location>
</feature>
<dbReference type="Pfam" id="PF08243">
    <property type="entry name" value="SPT2"/>
    <property type="match status" value="1"/>
</dbReference>
<dbReference type="GO" id="GO:0006334">
    <property type="term" value="P:nucleosome assembly"/>
    <property type="evidence" value="ECO:0007669"/>
    <property type="project" value="TreeGrafter"/>
</dbReference>
<keyword evidence="7" id="KW-1185">Reference proteome</keyword>
<feature type="compositionally biased region" description="Polar residues" evidence="4">
    <location>
        <begin position="356"/>
        <end position="371"/>
    </location>
</feature>
<reference evidence="6" key="1">
    <citation type="submission" date="2025-08" db="UniProtKB">
        <authorList>
            <consortium name="Ensembl"/>
        </authorList>
    </citation>
    <scope>IDENTIFICATION</scope>
</reference>
<evidence type="ECO:0000313" key="6">
    <source>
        <dbReference type="Ensembl" id="ENSPKIP00000013300.1"/>
    </source>
</evidence>
<accession>A0A3B3R5V6</accession>
<keyword evidence="3" id="KW-0175">Coiled coil</keyword>
<dbReference type="GO" id="GO:0042393">
    <property type="term" value="F:histone binding"/>
    <property type="evidence" value="ECO:0007669"/>
    <property type="project" value="TreeGrafter"/>
</dbReference>
<dbReference type="Ensembl" id="ENSPKIT00000037720.1">
    <property type="protein sequence ID" value="ENSPKIP00000013300.1"/>
    <property type="gene ID" value="ENSPKIG00000000785.1"/>
</dbReference>